<gene>
    <name evidence="3" type="ORF">K489DRAFT_84197</name>
</gene>
<name>A0A6J3LWC5_9PEZI</name>
<evidence type="ECO:0000313" key="2">
    <source>
        <dbReference type="Proteomes" id="UP000504637"/>
    </source>
</evidence>
<reference evidence="3" key="2">
    <citation type="submission" date="2020-04" db="EMBL/GenBank/DDBJ databases">
        <authorList>
            <consortium name="NCBI Genome Project"/>
        </authorList>
    </citation>
    <scope>NUCLEOTIDE SEQUENCE</scope>
    <source>
        <strain evidence="3">CBS 342.82</strain>
    </source>
</reference>
<dbReference type="Proteomes" id="UP000504637">
    <property type="component" value="Unplaced"/>
</dbReference>
<reference evidence="3" key="1">
    <citation type="submission" date="2020-01" db="EMBL/GenBank/DDBJ databases">
        <authorList>
            <consortium name="DOE Joint Genome Institute"/>
            <person name="Haridas S."/>
            <person name="Albert R."/>
            <person name="Binder M."/>
            <person name="Bloem J."/>
            <person name="Labutti K."/>
            <person name="Salamov A."/>
            <person name="Andreopoulos B."/>
            <person name="Baker S.E."/>
            <person name="Barry K."/>
            <person name="Bills G."/>
            <person name="Bluhm B.H."/>
            <person name="Cannon C."/>
            <person name="Castanera R."/>
            <person name="Culley D.E."/>
            <person name="Daum C."/>
            <person name="Ezra D."/>
            <person name="Gonzalez J.B."/>
            <person name="Henrissat B."/>
            <person name="Kuo A."/>
            <person name="Liang C."/>
            <person name="Lipzen A."/>
            <person name="Lutzoni F."/>
            <person name="Magnuson J."/>
            <person name="Mondo S."/>
            <person name="Nolan M."/>
            <person name="Ohm R."/>
            <person name="Pangilinan J."/>
            <person name="Park H.-J."/>
            <person name="Ramirez L."/>
            <person name="Alfaro M."/>
            <person name="Sun H."/>
            <person name="Tritt A."/>
            <person name="Yoshinaga Y."/>
            <person name="Zwiers L.-H."/>
            <person name="Turgeon B.G."/>
            <person name="Goodwin S.B."/>
            <person name="Spatafora J.W."/>
            <person name="Crous P.W."/>
            <person name="Grigoriev I.V."/>
        </authorList>
    </citation>
    <scope>NUCLEOTIDE SEQUENCE</scope>
    <source>
        <strain evidence="3">CBS 342.82</strain>
    </source>
</reference>
<proteinExistence type="predicted"/>
<evidence type="ECO:0000313" key="3">
    <source>
        <dbReference type="RefSeq" id="XP_033455978.1"/>
    </source>
</evidence>
<sequence>MSYHFMLNIDKSRSIPDSASLQLSHARTTQDSPQTVRGGRSQTNPWHIAKLNARAQMSKIVSDRHYESLPAHDARSTGLLTPQNSSPTRLAHSTIHPYGLNNAQIVPTHVVSEIRETSVRDFHVPTVTRDRDGVSRLTQRWAHNEQLGTPASTEGTHLQGKGMRPAQVIPSFTRPESQANRRRARGSTGYSERSQSSAICKFRKESAQGPAQRYKQTHLSISPFVPNTVANAGTAPRAGHERSGRSSPTSNASYYPERGRLKNTLPLTGRSMQEANRVLIRPSPTSNMRIPIDLFPQHRDDCEFPISGSGLPTTEPIAQPTLHIPSVGHPTTSITSKQSTDPRLLPCSVPRTRTANLALESIPPEQVVCHLIAHLKIYAFPLLFEIESKAINEKACMLRLSLSSRNLDFKTLTFPAAAMVEMERVVESVISDADSGKKRRLIGGLREALRGW</sequence>
<organism evidence="3">
    <name type="scientific">Dissoconium aciculare CBS 342.82</name>
    <dbReference type="NCBI Taxonomy" id="1314786"/>
    <lineage>
        <taxon>Eukaryota</taxon>
        <taxon>Fungi</taxon>
        <taxon>Dikarya</taxon>
        <taxon>Ascomycota</taxon>
        <taxon>Pezizomycotina</taxon>
        <taxon>Dothideomycetes</taxon>
        <taxon>Dothideomycetidae</taxon>
        <taxon>Mycosphaerellales</taxon>
        <taxon>Dissoconiaceae</taxon>
        <taxon>Dissoconium</taxon>
    </lineage>
</organism>
<feature type="compositionally biased region" description="Polar residues" evidence="1">
    <location>
        <begin position="188"/>
        <end position="198"/>
    </location>
</feature>
<dbReference type="GeneID" id="54366775"/>
<evidence type="ECO:0000256" key="1">
    <source>
        <dbReference type="SAM" id="MobiDB-lite"/>
    </source>
</evidence>
<dbReference type="AlphaFoldDB" id="A0A6J3LWC5"/>
<feature type="region of interest" description="Disordered" evidence="1">
    <location>
        <begin position="148"/>
        <end position="262"/>
    </location>
</feature>
<accession>A0A6J3LWC5</accession>
<keyword evidence="2" id="KW-1185">Reference proteome</keyword>
<protein>
    <submittedName>
        <fullName evidence="3">Uncharacterized protein</fullName>
    </submittedName>
</protein>
<feature type="region of interest" description="Disordered" evidence="1">
    <location>
        <begin position="18"/>
        <end position="44"/>
    </location>
</feature>
<dbReference type="RefSeq" id="XP_033455978.1">
    <property type="nucleotide sequence ID" value="XM_033608974.1"/>
</dbReference>
<reference evidence="3" key="3">
    <citation type="submission" date="2025-08" db="UniProtKB">
        <authorList>
            <consortium name="RefSeq"/>
        </authorList>
    </citation>
    <scope>IDENTIFICATION</scope>
    <source>
        <strain evidence="3">CBS 342.82</strain>
    </source>
</reference>